<proteinExistence type="predicted"/>
<comment type="caution">
    <text evidence="2">The sequence shown here is derived from an EMBL/GenBank/DDBJ whole genome shotgun (WGS) entry which is preliminary data.</text>
</comment>
<evidence type="ECO:0000259" key="1">
    <source>
        <dbReference type="Pfam" id="PF18406"/>
    </source>
</evidence>
<dbReference type="InterPro" id="IPR041329">
    <property type="entry name" value="YubB_C"/>
</dbReference>
<dbReference type="AlphaFoldDB" id="A0AA43TZQ5"/>
<accession>A0AA43TZQ5</accession>
<evidence type="ECO:0000313" key="3">
    <source>
        <dbReference type="Proteomes" id="UP001162175"/>
    </source>
</evidence>
<dbReference type="Proteomes" id="UP001162175">
    <property type="component" value="Unassembled WGS sequence"/>
</dbReference>
<organism evidence="2 3">
    <name type="scientific">Mycoplasmopsis arginini</name>
    <name type="common">Mycoplasma arginini</name>
    <dbReference type="NCBI Taxonomy" id="2094"/>
    <lineage>
        <taxon>Bacteria</taxon>
        <taxon>Bacillati</taxon>
        <taxon>Mycoplasmatota</taxon>
        <taxon>Mycoplasmoidales</taxon>
        <taxon>Metamycoplasmataceae</taxon>
        <taxon>Mycoplasmopsis</taxon>
    </lineage>
</organism>
<dbReference type="EMBL" id="JAPFAR010000074">
    <property type="protein sequence ID" value="MDI3349630.1"/>
    <property type="molecule type" value="Genomic_DNA"/>
</dbReference>
<reference evidence="2" key="1">
    <citation type="submission" date="2022-11" db="EMBL/GenBank/DDBJ databases">
        <title>Draft genome of Mycoplasma arginini isolated from fly.</title>
        <authorList>
            <person name="Severgnini M."/>
            <person name="Gioia G."/>
            <person name="Cremonesi P."/>
            <person name="Moroni P."/>
            <person name="Addis M.F."/>
            <person name="Castiglioni B."/>
        </authorList>
    </citation>
    <scope>NUCLEOTIDE SEQUENCE</scope>
    <source>
        <strain evidence="2">QMP CG1-1632</strain>
    </source>
</reference>
<dbReference type="Pfam" id="PF18406">
    <property type="entry name" value="DUF1281_C"/>
    <property type="match status" value="1"/>
</dbReference>
<feature type="domain" description="YubB ferredoxin-like" evidence="1">
    <location>
        <begin position="74"/>
        <end position="141"/>
    </location>
</feature>
<sequence length="206" mass="24066">MPNWCNNSIVINGDKDKIKEIRDILESMDKTTDETGIFESLVGRDENITEEQYQNGGWYQHNINRYGCKWDVSYDNAVIDGDDEYITMNPETAWSPPEDFCRLLAQKFGVTINLEYSEPGNYFAGRFTIDEDGNEESESYDYLEGLYHIDEDYFWMEVRNDLESLFDDEDEPKSVGEWLQDFSFVSSGHKSELIDLYNEVKLEVTN</sequence>
<gene>
    <name evidence="2" type="ORF">DCBHLPFO_00623</name>
</gene>
<evidence type="ECO:0000313" key="2">
    <source>
        <dbReference type="EMBL" id="MDI3349630.1"/>
    </source>
</evidence>
<dbReference type="Gene3D" id="3.30.70.1270">
    <property type="entry name" value="Api92-like domains"/>
    <property type="match status" value="1"/>
</dbReference>
<dbReference type="SUPFAM" id="SSF160940">
    <property type="entry name" value="Api92-like"/>
    <property type="match status" value="1"/>
</dbReference>
<protein>
    <recommendedName>
        <fullName evidence="1">YubB ferredoxin-like domain-containing protein</fullName>
    </recommendedName>
</protein>
<name>A0AA43TZQ5_MYCAR</name>